<dbReference type="EMBL" id="JBHLXD010000006">
    <property type="protein sequence ID" value="MFC0207832.1"/>
    <property type="molecule type" value="Genomic_DNA"/>
</dbReference>
<gene>
    <name evidence="9 12" type="primary">tatB</name>
    <name evidence="12" type="ORF">ACFFJ2_05385</name>
</gene>
<dbReference type="PRINTS" id="PR01506">
    <property type="entry name" value="TATBPROTEIN"/>
</dbReference>
<evidence type="ECO:0000256" key="2">
    <source>
        <dbReference type="ARBA" id="ARBA00022448"/>
    </source>
</evidence>
<protein>
    <recommendedName>
        <fullName evidence="9">Sec-independent protein translocase protein TatB</fullName>
    </recommendedName>
</protein>
<feature type="compositionally biased region" description="Basic and acidic residues" evidence="10">
    <location>
        <begin position="67"/>
        <end position="100"/>
    </location>
</feature>
<keyword evidence="8 9" id="KW-0472">Membrane</keyword>
<organism evidence="12 13">
    <name type="scientific">Chelativorans intermedius</name>
    <dbReference type="NCBI Taxonomy" id="515947"/>
    <lineage>
        <taxon>Bacteria</taxon>
        <taxon>Pseudomonadati</taxon>
        <taxon>Pseudomonadota</taxon>
        <taxon>Alphaproteobacteria</taxon>
        <taxon>Hyphomicrobiales</taxon>
        <taxon>Phyllobacteriaceae</taxon>
        <taxon>Chelativorans</taxon>
    </lineage>
</organism>
<dbReference type="Proteomes" id="UP001589755">
    <property type="component" value="Unassembled WGS sequence"/>
</dbReference>
<evidence type="ECO:0000256" key="7">
    <source>
        <dbReference type="ARBA" id="ARBA00023010"/>
    </source>
</evidence>
<keyword evidence="4 9" id="KW-0812">Transmembrane</keyword>
<evidence type="ECO:0000256" key="6">
    <source>
        <dbReference type="ARBA" id="ARBA00022989"/>
    </source>
</evidence>
<dbReference type="PANTHER" id="PTHR33162">
    <property type="entry name" value="SEC-INDEPENDENT PROTEIN TRANSLOCASE PROTEIN TATA, CHLOROPLASTIC"/>
    <property type="match status" value="1"/>
</dbReference>
<evidence type="ECO:0000256" key="10">
    <source>
        <dbReference type="SAM" id="MobiDB-lite"/>
    </source>
</evidence>
<comment type="subunit">
    <text evidence="9">The Tat system comprises two distinct complexes: a TatABC complex, containing multiple copies of TatA, TatB and TatC subunits, and a separate TatA complex, containing only TatA subunits. Substrates initially bind to the TatABC complex, which probably triggers association of the separate TatA complex to form the active translocon.</text>
</comment>
<accession>A0ABV6D5D6</accession>
<keyword evidence="3 9" id="KW-1003">Cell membrane</keyword>
<evidence type="ECO:0000313" key="12">
    <source>
        <dbReference type="EMBL" id="MFC0207832.1"/>
    </source>
</evidence>
<dbReference type="RefSeq" id="WP_261518683.1">
    <property type="nucleotide sequence ID" value="NZ_JAODNW010000001.1"/>
</dbReference>
<dbReference type="PANTHER" id="PTHR33162:SF1">
    <property type="entry name" value="SEC-INDEPENDENT PROTEIN TRANSLOCASE PROTEIN TATA, CHLOROPLASTIC"/>
    <property type="match status" value="1"/>
</dbReference>
<keyword evidence="7 9" id="KW-0811">Translocation</keyword>
<feature type="compositionally biased region" description="Low complexity" evidence="10">
    <location>
        <begin position="137"/>
        <end position="163"/>
    </location>
</feature>
<feature type="transmembrane region" description="Helical" evidence="11">
    <location>
        <begin position="6"/>
        <end position="25"/>
    </location>
</feature>
<feature type="region of interest" description="Disordered" evidence="10">
    <location>
        <begin position="67"/>
        <end position="173"/>
    </location>
</feature>
<dbReference type="Gene3D" id="1.20.5.3310">
    <property type="match status" value="1"/>
</dbReference>
<keyword evidence="5 9" id="KW-0653">Protein transport</keyword>
<dbReference type="InterPro" id="IPR003369">
    <property type="entry name" value="TatA/B/E"/>
</dbReference>
<proteinExistence type="inferred from homology"/>
<comment type="function">
    <text evidence="9">Part of the twin-arginine translocation (Tat) system that transports large folded proteins containing a characteristic twin-arginine motif in their signal peptide across membranes. Together with TatC, TatB is part of a receptor directly interacting with Tat signal peptides. TatB may form an oligomeric binding site that transiently accommodates folded Tat precursor proteins before their translocation.</text>
</comment>
<evidence type="ECO:0000256" key="5">
    <source>
        <dbReference type="ARBA" id="ARBA00022927"/>
    </source>
</evidence>
<dbReference type="Pfam" id="PF02416">
    <property type="entry name" value="TatA_B_E"/>
    <property type="match status" value="1"/>
</dbReference>
<comment type="caution">
    <text evidence="12">The sequence shown here is derived from an EMBL/GenBank/DDBJ whole genome shotgun (WGS) entry which is preliminary data.</text>
</comment>
<sequence length="173" mass="18282">MFDLGWPELLVIAIVLIVVVGPKDLPRVLRGFGRTTSKLRSMAGDFRKQFDEALREAELDDVKGLVDDARKLDPRGEIRKHLSSFEEAGRSVRKGLDEAMKPGGAAKQPDKPAEVAPSTPAPPAAATPKKEKKPAPKKAAGPSTAKKPAARAAAKPASRSGGSNKKKKAGTAS</sequence>
<keyword evidence="6 9" id="KW-1133">Transmembrane helix</keyword>
<evidence type="ECO:0000256" key="8">
    <source>
        <dbReference type="ARBA" id="ARBA00023136"/>
    </source>
</evidence>
<dbReference type="NCBIfam" id="TIGR01410">
    <property type="entry name" value="tatB"/>
    <property type="match status" value="1"/>
</dbReference>
<evidence type="ECO:0000256" key="1">
    <source>
        <dbReference type="ARBA" id="ARBA00004167"/>
    </source>
</evidence>
<comment type="similarity">
    <text evidence="9">Belongs to the TatB family.</text>
</comment>
<reference evidence="12 13" key="1">
    <citation type="submission" date="2024-09" db="EMBL/GenBank/DDBJ databases">
        <authorList>
            <person name="Sun Q."/>
            <person name="Mori K."/>
        </authorList>
    </citation>
    <scope>NUCLEOTIDE SEQUENCE [LARGE SCALE GENOMIC DNA]</scope>
    <source>
        <strain evidence="12 13">CCM 8543</strain>
    </source>
</reference>
<evidence type="ECO:0000256" key="9">
    <source>
        <dbReference type="HAMAP-Rule" id="MF_00237"/>
    </source>
</evidence>
<evidence type="ECO:0000256" key="11">
    <source>
        <dbReference type="SAM" id="Phobius"/>
    </source>
</evidence>
<evidence type="ECO:0000313" key="13">
    <source>
        <dbReference type="Proteomes" id="UP001589755"/>
    </source>
</evidence>
<dbReference type="HAMAP" id="MF_00237">
    <property type="entry name" value="TatB"/>
    <property type="match status" value="1"/>
</dbReference>
<comment type="subcellular location">
    <subcellularLocation>
        <location evidence="9">Cell membrane</location>
        <topology evidence="9">Single-pass membrane protein</topology>
    </subcellularLocation>
    <subcellularLocation>
        <location evidence="1">Membrane</location>
        <topology evidence="1">Single-pass membrane protein</topology>
    </subcellularLocation>
</comment>
<evidence type="ECO:0000256" key="4">
    <source>
        <dbReference type="ARBA" id="ARBA00022692"/>
    </source>
</evidence>
<keyword evidence="13" id="KW-1185">Reference proteome</keyword>
<keyword evidence="2 9" id="KW-0813">Transport</keyword>
<evidence type="ECO:0000256" key="3">
    <source>
        <dbReference type="ARBA" id="ARBA00022475"/>
    </source>
</evidence>
<name>A0ABV6D5D6_9HYPH</name>
<feature type="compositionally biased region" description="Basic residues" evidence="10">
    <location>
        <begin position="164"/>
        <end position="173"/>
    </location>
</feature>
<dbReference type="InterPro" id="IPR018448">
    <property type="entry name" value="TatB"/>
</dbReference>